<dbReference type="GO" id="GO:0010468">
    <property type="term" value="P:regulation of gene expression"/>
    <property type="evidence" value="ECO:0007669"/>
    <property type="project" value="TreeGrafter"/>
</dbReference>
<gene>
    <name evidence="12" type="primary">LOC117573291</name>
</gene>
<feature type="domain" description="C2H2-type" evidence="9">
    <location>
        <begin position="217"/>
        <end position="244"/>
    </location>
</feature>
<evidence type="ECO:0000256" key="6">
    <source>
        <dbReference type="ARBA" id="ARBA00023242"/>
    </source>
</evidence>
<dbReference type="SMART" id="SM00355">
    <property type="entry name" value="ZnF_C2H2"/>
    <property type="match status" value="5"/>
</dbReference>
<dbReference type="FunFam" id="3.30.160.60:FF:001049">
    <property type="entry name" value="zinc finger protein 319"/>
    <property type="match status" value="1"/>
</dbReference>
<evidence type="ECO:0000256" key="7">
    <source>
        <dbReference type="PROSITE-ProRule" id="PRU00042"/>
    </source>
</evidence>
<keyword evidence="4 7" id="KW-0863">Zinc-finger</keyword>
<dbReference type="InterPro" id="IPR036236">
    <property type="entry name" value="Znf_C2H2_sf"/>
</dbReference>
<evidence type="ECO:0000313" key="11">
    <source>
        <dbReference type="Proteomes" id="UP000515160"/>
    </source>
</evidence>
<evidence type="ECO:0000256" key="5">
    <source>
        <dbReference type="ARBA" id="ARBA00022833"/>
    </source>
</evidence>
<dbReference type="InterPro" id="IPR012934">
    <property type="entry name" value="Znf_AD"/>
</dbReference>
<feature type="domain" description="C2H2-type" evidence="9">
    <location>
        <begin position="273"/>
        <end position="300"/>
    </location>
</feature>
<keyword evidence="2 8" id="KW-0479">Metal-binding</keyword>
<feature type="domain" description="C2H2-type" evidence="9">
    <location>
        <begin position="245"/>
        <end position="272"/>
    </location>
</feature>
<dbReference type="Gene3D" id="3.40.1800.20">
    <property type="match status" value="1"/>
</dbReference>
<feature type="binding site" evidence="8">
    <location>
        <position position="6"/>
    </location>
    <ligand>
        <name>Zn(2+)</name>
        <dbReference type="ChEBI" id="CHEBI:29105"/>
    </ligand>
</feature>
<keyword evidence="5 8" id="KW-0862">Zinc</keyword>
<dbReference type="GO" id="GO:0005634">
    <property type="term" value="C:nucleus"/>
    <property type="evidence" value="ECO:0007669"/>
    <property type="project" value="UniProtKB-SubCell"/>
</dbReference>
<dbReference type="SUPFAM" id="SSF57667">
    <property type="entry name" value="beta-beta-alpha zinc fingers"/>
    <property type="match status" value="3"/>
</dbReference>
<feature type="domain" description="C2H2-type" evidence="9">
    <location>
        <begin position="189"/>
        <end position="216"/>
    </location>
</feature>
<evidence type="ECO:0000256" key="3">
    <source>
        <dbReference type="ARBA" id="ARBA00022737"/>
    </source>
</evidence>
<evidence type="ECO:0000259" key="10">
    <source>
        <dbReference type="PROSITE" id="PS51915"/>
    </source>
</evidence>
<dbReference type="AlphaFoldDB" id="A0A6P8XLN0"/>
<feature type="domain" description="ZAD" evidence="10">
    <location>
        <begin position="4"/>
        <end position="77"/>
    </location>
</feature>
<dbReference type="GeneID" id="117573291"/>
<feature type="domain" description="C2H2-type" evidence="9">
    <location>
        <begin position="301"/>
        <end position="332"/>
    </location>
</feature>
<dbReference type="RefSeq" id="XP_034112285.2">
    <property type="nucleotide sequence ID" value="XM_034256394.2"/>
</dbReference>
<feature type="binding site" evidence="8">
    <location>
        <position position="50"/>
    </location>
    <ligand>
        <name>Zn(2+)</name>
        <dbReference type="ChEBI" id="CHEBI:29105"/>
    </ligand>
</feature>
<evidence type="ECO:0000256" key="8">
    <source>
        <dbReference type="PROSITE-ProRule" id="PRU01263"/>
    </source>
</evidence>
<evidence type="ECO:0000259" key="9">
    <source>
        <dbReference type="PROSITE" id="PS50157"/>
    </source>
</evidence>
<dbReference type="PANTHER" id="PTHR16515:SF66">
    <property type="entry name" value="C2H2-TYPE DOMAIN-CONTAINING PROTEIN"/>
    <property type="match status" value="1"/>
</dbReference>
<dbReference type="InterPro" id="IPR013087">
    <property type="entry name" value="Znf_C2H2_type"/>
</dbReference>
<keyword evidence="3" id="KW-0677">Repeat</keyword>
<accession>A0A6P8XLN0</accession>
<organism evidence="11 12">
    <name type="scientific">Drosophila albomicans</name>
    <name type="common">Fruit fly</name>
    <dbReference type="NCBI Taxonomy" id="7291"/>
    <lineage>
        <taxon>Eukaryota</taxon>
        <taxon>Metazoa</taxon>
        <taxon>Ecdysozoa</taxon>
        <taxon>Arthropoda</taxon>
        <taxon>Hexapoda</taxon>
        <taxon>Insecta</taxon>
        <taxon>Pterygota</taxon>
        <taxon>Neoptera</taxon>
        <taxon>Endopterygota</taxon>
        <taxon>Diptera</taxon>
        <taxon>Brachycera</taxon>
        <taxon>Muscomorpha</taxon>
        <taxon>Ephydroidea</taxon>
        <taxon>Drosophilidae</taxon>
        <taxon>Drosophila</taxon>
    </lineage>
</organism>
<dbReference type="InterPro" id="IPR050331">
    <property type="entry name" value="Zinc_finger"/>
</dbReference>
<keyword evidence="11" id="KW-1185">Reference proteome</keyword>
<sequence length="372" mass="43129">MLQNICRICAIDTNEVTKLFEKSARKLVRQIKLLTGVFLESKPDLPDVICNSCLEDLHCAIEFRRRCLLNHKRWKPTKLMESESGASTRVICMRRSTRSRMQYVEDEAPLSPVEVLIKVEQPKCNAIDDDIDHLEPPNQTENDNRLDLTVSEEEELYVPPTKGKLRSRSRLMKATILKQPRTKQKLPVFFCDQCGNNVTGKSAFDRHLRKHSGIRPFKCEQCPARFFSAGELKGHLVMHTGDRNFPCRYCERTYVNYSGRLRHERTHTNERPFACDQCGKTFTNSYILKNHMLVHTGERMFRCDLCDRAFSRPTHLKTHYRSNTHKHNLEKSSAEQLQPFKTNELQTTADIVSLYDSNEDPQVQLIATVDVT</sequence>
<dbReference type="SMART" id="SM00868">
    <property type="entry name" value="zf-AD"/>
    <property type="match status" value="1"/>
</dbReference>
<dbReference type="Gene3D" id="3.30.160.60">
    <property type="entry name" value="Classic Zinc Finger"/>
    <property type="match status" value="5"/>
</dbReference>
<keyword evidence="6" id="KW-0539">Nucleus</keyword>
<evidence type="ECO:0000313" key="12">
    <source>
        <dbReference type="RefSeq" id="XP_034112285.2"/>
    </source>
</evidence>
<dbReference type="PROSITE" id="PS51915">
    <property type="entry name" value="ZAD"/>
    <property type="match status" value="1"/>
</dbReference>
<dbReference type="FunFam" id="3.30.160.60:FF:003068">
    <property type="entry name" value="GM23957"/>
    <property type="match status" value="1"/>
</dbReference>
<dbReference type="Proteomes" id="UP000515160">
    <property type="component" value="Chromosome 2R"/>
</dbReference>
<dbReference type="PANTHER" id="PTHR16515">
    <property type="entry name" value="PR DOMAIN ZINC FINGER PROTEIN"/>
    <property type="match status" value="1"/>
</dbReference>
<comment type="subcellular location">
    <subcellularLocation>
        <location evidence="1">Nucleus</location>
    </subcellularLocation>
</comment>
<evidence type="ECO:0000256" key="1">
    <source>
        <dbReference type="ARBA" id="ARBA00004123"/>
    </source>
</evidence>
<dbReference type="Pfam" id="PF00096">
    <property type="entry name" value="zf-C2H2"/>
    <property type="match status" value="1"/>
</dbReference>
<dbReference type="OrthoDB" id="6077919at2759"/>
<dbReference type="PROSITE" id="PS00028">
    <property type="entry name" value="ZINC_FINGER_C2H2_1"/>
    <property type="match status" value="5"/>
</dbReference>
<evidence type="ECO:0000256" key="4">
    <source>
        <dbReference type="ARBA" id="ARBA00022771"/>
    </source>
</evidence>
<name>A0A6P8XLN0_DROAB</name>
<protein>
    <submittedName>
        <fullName evidence="12">Transcription factor Ouib</fullName>
    </submittedName>
</protein>
<feature type="binding site" evidence="8">
    <location>
        <position position="53"/>
    </location>
    <ligand>
        <name>Zn(2+)</name>
        <dbReference type="ChEBI" id="CHEBI:29105"/>
    </ligand>
</feature>
<feature type="binding site" evidence="8">
    <location>
        <position position="9"/>
    </location>
    <ligand>
        <name>Zn(2+)</name>
        <dbReference type="ChEBI" id="CHEBI:29105"/>
    </ligand>
</feature>
<dbReference type="Pfam" id="PF07776">
    <property type="entry name" value="zf-AD"/>
    <property type="match status" value="1"/>
</dbReference>
<evidence type="ECO:0000256" key="2">
    <source>
        <dbReference type="ARBA" id="ARBA00022723"/>
    </source>
</evidence>
<reference evidence="12" key="1">
    <citation type="submission" date="2025-08" db="UniProtKB">
        <authorList>
            <consortium name="RefSeq"/>
        </authorList>
    </citation>
    <scope>IDENTIFICATION</scope>
    <source>
        <strain evidence="12">15112-1751.03</strain>
        <tissue evidence="12">Whole Adult</tissue>
    </source>
</reference>
<dbReference type="Pfam" id="PF12874">
    <property type="entry name" value="zf-met"/>
    <property type="match status" value="1"/>
</dbReference>
<dbReference type="GO" id="GO:0008270">
    <property type="term" value="F:zinc ion binding"/>
    <property type="evidence" value="ECO:0007669"/>
    <property type="project" value="UniProtKB-UniRule"/>
</dbReference>
<proteinExistence type="predicted"/>
<dbReference type="SUPFAM" id="SSF57716">
    <property type="entry name" value="Glucocorticoid receptor-like (DNA-binding domain)"/>
    <property type="match status" value="1"/>
</dbReference>
<dbReference type="PROSITE" id="PS50157">
    <property type="entry name" value="ZINC_FINGER_C2H2_2"/>
    <property type="match status" value="5"/>
</dbReference>